<dbReference type="Gene3D" id="3.40.50.300">
    <property type="entry name" value="P-loop containing nucleotide triphosphate hydrolases"/>
    <property type="match status" value="1"/>
</dbReference>
<feature type="domain" description="KAP NTPase" evidence="1">
    <location>
        <begin position="25"/>
        <end position="312"/>
    </location>
</feature>
<evidence type="ECO:0000313" key="2">
    <source>
        <dbReference type="EMBL" id="MFF0495763.1"/>
    </source>
</evidence>
<sequence length="707" mass="79436">MSDAGATAAYTDTPIQKADEDRLGRSKFAAHLARRIDMASGGPSVVFGLAGPWGSGKSSVLNMIQRELEAGSVSWQVRRFTPWAASDTDSLIIEFYATIGDALPQKVWKRVKKTLSPIVAIAAIGAKPVPKVGGAISGGLQMVGKLLDDAKPFDVQFKELSEELAKAETRILVIVDDLDRLDAHELLAVLKTVRLLGSFPGIHYLLAYDHGTITDVLSKTAVANDNPERALEYIEKIVQYPFELPPLRHNHRYRELEAGLTATAATVGIDLRSLEINNLPVAMDFFDHVPETDLMTLRSIHRLVHQFDVTLTLIGGVDVNFLDLLLLTFLRIHYPKLYHQVPRWKGELTPRFEPVPWVDDRKPKINWLDRVNNFLPEGISENRRAQIMLLLRHIFPVITLQDDSGTRMNLETRDDQDHRRAKNRDYFDRYFEFSVSLEDISDGLVLDGLELLALEGTLPDGNEYRKALQDDRRRRTLDVSCNLIRTAGFSSGTAKAAASWLTHLLALSDVRNAHGSIEARLVAELIAVAVDSAATDETAAAVVDDYTDEFGLQLATMVIASTSADTQPSYDKRRRLAARENHRRRQFEACIRDLNEDLPLGSDGVLFHINLMDNTTLARLSDYIRSEVKTWADCTRFGARFVGILEAGDGYQLGQFHFESFEDMIPPTEWPEPDREFDLTQEIDRGDISLENRIRVADMVLRKRRPS</sequence>
<dbReference type="RefSeq" id="WP_387390140.1">
    <property type="nucleotide sequence ID" value="NZ_JBIAMT010000001.1"/>
</dbReference>
<protein>
    <submittedName>
        <fullName evidence="2">P-loop NTPase fold protein</fullName>
    </submittedName>
</protein>
<dbReference type="Proteomes" id="UP001601442">
    <property type="component" value="Unassembled WGS sequence"/>
</dbReference>
<organism evidence="2 3">
    <name type="scientific">Nocardia aobensis</name>
    <dbReference type="NCBI Taxonomy" id="257277"/>
    <lineage>
        <taxon>Bacteria</taxon>
        <taxon>Bacillati</taxon>
        <taxon>Actinomycetota</taxon>
        <taxon>Actinomycetes</taxon>
        <taxon>Mycobacteriales</taxon>
        <taxon>Nocardiaceae</taxon>
        <taxon>Nocardia</taxon>
    </lineage>
</organism>
<dbReference type="PANTHER" id="PTHR22674:SF6">
    <property type="entry name" value="NTPASE KAP FAMILY P-LOOP DOMAIN-CONTAINING PROTEIN 1"/>
    <property type="match status" value="1"/>
</dbReference>
<dbReference type="EMBL" id="JBIAMT010000001">
    <property type="protein sequence ID" value="MFF0495763.1"/>
    <property type="molecule type" value="Genomic_DNA"/>
</dbReference>
<dbReference type="SUPFAM" id="SSF52540">
    <property type="entry name" value="P-loop containing nucleoside triphosphate hydrolases"/>
    <property type="match status" value="1"/>
</dbReference>
<dbReference type="Pfam" id="PF07693">
    <property type="entry name" value="KAP_NTPase"/>
    <property type="match status" value="1"/>
</dbReference>
<evidence type="ECO:0000259" key="1">
    <source>
        <dbReference type="Pfam" id="PF07693"/>
    </source>
</evidence>
<keyword evidence="3" id="KW-1185">Reference proteome</keyword>
<comment type="caution">
    <text evidence="2">The sequence shown here is derived from an EMBL/GenBank/DDBJ whole genome shotgun (WGS) entry which is preliminary data.</text>
</comment>
<name>A0ABW6NX91_9NOCA</name>
<accession>A0ABW6NX91</accession>
<proteinExistence type="predicted"/>
<evidence type="ECO:0000313" key="3">
    <source>
        <dbReference type="Proteomes" id="UP001601442"/>
    </source>
</evidence>
<dbReference type="PANTHER" id="PTHR22674">
    <property type="entry name" value="NTPASE, KAP FAMILY P-LOOP DOMAIN-CONTAINING 1"/>
    <property type="match status" value="1"/>
</dbReference>
<dbReference type="InterPro" id="IPR027417">
    <property type="entry name" value="P-loop_NTPase"/>
</dbReference>
<dbReference type="InterPro" id="IPR011646">
    <property type="entry name" value="KAP_P-loop"/>
</dbReference>
<reference evidence="2 3" key="1">
    <citation type="submission" date="2024-10" db="EMBL/GenBank/DDBJ databases">
        <title>The Natural Products Discovery Center: Release of the First 8490 Sequenced Strains for Exploring Actinobacteria Biosynthetic Diversity.</title>
        <authorList>
            <person name="Kalkreuter E."/>
            <person name="Kautsar S.A."/>
            <person name="Yang D."/>
            <person name="Bader C.D."/>
            <person name="Teijaro C.N."/>
            <person name="Fluegel L."/>
            <person name="Davis C.M."/>
            <person name="Simpson J.R."/>
            <person name="Lauterbach L."/>
            <person name="Steele A.D."/>
            <person name="Gui C."/>
            <person name="Meng S."/>
            <person name="Li G."/>
            <person name="Viehrig K."/>
            <person name="Ye F."/>
            <person name="Su P."/>
            <person name="Kiefer A.F."/>
            <person name="Nichols A."/>
            <person name="Cepeda A.J."/>
            <person name="Yan W."/>
            <person name="Fan B."/>
            <person name="Jiang Y."/>
            <person name="Adhikari A."/>
            <person name="Zheng C.-J."/>
            <person name="Schuster L."/>
            <person name="Cowan T.M."/>
            <person name="Smanski M.J."/>
            <person name="Chevrette M.G."/>
            <person name="De Carvalho L.P.S."/>
            <person name="Shen B."/>
        </authorList>
    </citation>
    <scope>NUCLEOTIDE SEQUENCE [LARGE SCALE GENOMIC DNA]</scope>
    <source>
        <strain evidence="2 3">NPDC004119</strain>
    </source>
</reference>
<dbReference type="InterPro" id="IPR052754">
    <property type="entry name" value="NTPase_KAP_P-loop"/>
</dbReference>
<gene>
    <name evidence="2" type="ORF">ACFYU5_05110</name>
</gene>